<comment type="caution">
    <text evidence="2">The sequence shown here is derived from an EMBL/GenBank/DDBJ whole genome shotgun (WGS) entry which is preliminary data.</text>
</comment>
<feature type="transmembrane region" description="Helical" evidence="1">
    <location>
        <begin position="139"/>
        <end position="158"/>
    </location>
</feature>
<evidence type="ECO:0000256" key="1">
    <source>
        <dbReference type="SAM" id="Phobius"/>
    </source>
</evidence>
<dbReference type="EMBL" id="BRXX01000465">
    <property type="protein sequence ID" value="GMI13329.1"/>
    <property type="molecule type" value="Genomic_DNA"/>
</dbReference>
<evidence type="ECO:0000313" key="2">
    <source>
        <dbReference type="EMBL" id="GMI13329.1"/>
    </source>
</evidence>
<name>A0A9W7FIZ4_9STRA</name>
<gene>
    <name evidence="2" type="ORF">TrVE_jg2192</name>
</gene>
<feature type="transmembrane region" description="Helical" evidence="1">
    <location>
        <begin position="64"/>
        <end position="82"/>
    </location>
</feature>
<keyword evidence="1" id="KW-0472">Membrane</keyword>
<keyword evidence="3" id="KW-1185">Reference proteome</keyword>
<feature type="transmembrane region" description="Helical" evidence="1">
    <location>
        <begin position="89"/>
        <end position="108"/>
    </location>
</feature>
<dbReference type="Proteomes" id="UP001165160">
    <property type="component" value="Unassembled WGS sequence"/>
</dbReference>
<evidence type="ECO:0000313" key="3">
    <source>
        <dbReference type="Proteomes" id="UP001165160"/>
    </source>
</evidence>
<organism evidence="2 3">
    <name type="scientific">Triparma verrucosa</name>
    <dbReference type="NCBI Taxonomy" id="1606542"/>
    <lineage>
        <taxon>Eukaryota</taxon>
        <taxon>Sar</taxon>
        <taxon>Stramenopiles</taxon>
        <taxon>Ochrophyta</taxon>
        <taxon>Bolidophyceae</taxon>
        <taxon>Parmales</taxon>
        <taxon>Triparmaceae</taxon>
        <taxon>Triparma</taxon>
    </lineage>
</organism>
<sequence length="183" mass="20308">MALFPQSARRNLPQQTLPNLVALILHIAAFNILLLSPARAHTSVLHSLETDPSTIASTPCPSKSQLIFYLLFLSIEIASLAYHLDYCKFVLPPSLPALLIFPLPFWYFSLPPSLNSLLFLLSLSTSLLTSLTSLPPNSLLLNISTISLCMLISPLDWGVYYQRFPIPIFSGIFIAKIGQVLRK</sequence>
<dbReference type="AlphaFoldDB" id="A0A9W7FIZ4"/>
<protein>
    <submittedName>
        <fullName evidence="2">Uncharacterized protein</fullName>
    </submittedName>
</protein>
<accession>A0A9W7FIZ4</accession>
<keyword evidence="1" id="KW-0812">Transmembrane</keyword>
<keyword evidence="1" id="KW-1133">Transmembrane helix</keyword>
<reference evidence="3" key="1">
    <citation type="journal article" date="2023" name="Commun. Biol.">
        <title>Genome analysis of Parmales, the sister group of diatoms, reveals the evolutionary specialization of diatoms from phago-mixotrophs to photoautotrophs.</title>
        <authorList>
            <person name="Ban H."/>
            <person name="Sato S."/>
            <person name="Yoshikawa S."/>
            <person name="Yamada K."/>
            <person name="Nakamura Y."/>
            <person name="Ichinomiya M."/>
            <person name="Sato N."/>
            <person name="Blanc-Mathieu R."/>
            <person name="Endo H."/>
            <person name="Kuwata A."/>
            <person name="Ogata H."/>
        </authorList>
    </citation>
    <scope>NUCLEOTIDE SEQUENCE [LARGE SCALE GENOMIC DNA]</scope>
    <source>
        <strain evidence="3">NIES 3699</strain>
    </source>
</reference>
<proteinExistence type="predicted"/>